<dbReference type="CDD" id="cd01949">
    <property type="entry name" value="GGDEF"/>
    <property type="match status" value="1"/>
</dbReference>
<feature type="transmembrane region" description="Helical" evidence="1">
    <location>
        <begin position="99"/>
        <end position="121"/>
    </location>
</feature>
<feature type="transmembrane region" description="Helical" evidence="1">
    <location>
        <begin position="65"/>
        <end position="84"/>
    </location>
</feature>
<evidence type="ECO:0000259" key="2">
    <source>
        <dbReference type="PROSITE" id="PS50883"/>
    </source>
</evidence>
<feature type="transmembrane region" description="Helical" evidence="1">
    <location>
        <begin position="198"/>
        <end position="219"/>
    </location>
</feature>
<gene>
    <name evidence="4" type="ORF">ACJDT4_20290</name>
</gene>
<dbReference type="RefSeq" id="WP_406789409.1">
    <property type="nucleotide sequence ID" value="NZ_JBJIAA010000020.1"/>
</dbReference>
<keyword evidence="1" id="KW-0812">Transmembrane</keyword>
<dbReference type="PANTHER" id="PTHR44757:SF2">
    <property type="entry name" value="BIOFILM ARCHITECTURE MAINTENANCE PROTEIN MBAA"/>
    <property type="match status" value="1"/>
</dbReference>
<protein>
    <submittedName>
        <fullName evidence="4">Bifunctional diguanylate cyclase/phosphodiesterase</fullName>
    </submittedName>
</protein>
<dbReference type="SUPFAM" id="SSF55073">
    <property type="entry name" value="Nucleotide cyclase"/>
    <property type="match status" value="1"/>
</dbReference>
<proteinExistence type="predicted"/>
<evidence type="ECO:0000256" key="1">
    <source>
        <dbReference type="SAM" id="Phobius"/>
    </source>
</evidence>
<sequence length="776" mass="88006">MDRIKKTYSAFIILYVSIFYLLIFLFRTKHSYLTNISDTLQTLSSIITLVILWKTCKKSNSLRKRFWAIILIGCTSYLMSQLTWDYNEIILGIYTPNSIYVAIFWSITGLSYVFAAFYITYEKKNTDWLFTLILDILTIMCLFIAVALFYILTPVMERMSIYSLFLAIEYTVYPVGDLVCLFVTFSLFLSLTDDSEKCYLALISLAFFILSISNLFYSYLCITKNYSTGNLIDPLWSLATLIIGLAGIEYTNLIHTKKISKKTKNNNTINLVSIAPILSVISLFILAIVQQNNIITTFFEVSIILIMIKHIFIILQNTKLILKLQELNENLESKVLARTKALSHIAFNDQLTGLANRRFFETTLKNSIQFSKDKNKSFALLFLDLDSFKSINDTLGHYSGDIVLKEVSKRLKECLTLDCFISRQGGDEFAIIASNIDTRDKVKELSQEILHSLSEPILLNNHNLYVTCSIGISMYPADGITFDELMKHADSAMYCSKACGKNTYEFYNSSIDALISKKSAIKHKLHSAITNNEFVIYYQPQYDVLTNEIIGAEALIRWSHPTDGIIPPSDFIPIAEESGLIDTLGKWILKSACSQVKKWQDKGLKSFKIGVNVSPHQFKQKSFVSDICNILRDTNLSPKYLDLEITETVGIENTSNAITKIHILKKLGVKISIDDFGTGYSSLSYLTKIPADTLKIDKSFIQNINNDSTSKTIVSSIIAVGKNLNLEVIAEGVETKEQLEFLKSQDCIQIQGYLFSKPIPTDEFEKLLERTSTKSK</sequence>
<dbReference type="EMBL" id="JBJIAA010000020">
    <property type="protein sequence ID" value="MFL0252752.1"/>
    <property type="molecule type" value="Genomic_DNA"/>
</dbReference>
<evidence type="ECO:0000313" key="4">
    <source>
        <dbReference type="EMBL" id="MFL0252752.1"/>
    </source>
</evidence>
<feature type="transmembrane region" description="Helical" evidence="1">
    <location>
        <begin position="128"/>
        <end position="152"/>
    </location>
</feature>
<evidence type="ECO:0000259" key="3">
    <source>
        <dbReference type="PROSITE" id="PS50887"/>
    </source>
</evidence>
<dbReference type="InterPro" id="IPR001633">
    <property type="entry name" value="EAL_dom"/>
</dbReference>
<keyword evidence="5" id="KW-1185">Reference proteome</keyword>
<feature type="transmembrane region" description="Helical" evidence="1">
    <location>
        <begin position="7"/>
        <end position="26"/>
    </location>
</feature>
<feature type="domain" description="GGDEF" evidence="3">
    <location>
        <begin position="376"/>
        <end position="509"/>
    </location>
</feature>
<dbReference type="CDD" id="cd01948">
    <property type="entry name" value="EAL"/>
    <property type="match status" value="1"/>
</dbReference>
<dbReference type="Gene3D" id="3.20.20.450">
    <property type="entry name" value="EAL domain"/>
    <property type="match status" value="1"/>
</dbReference>
<reference evidence="4 5" key="1">
    <citation type="submission" date="2024-11" db="EMBL/GenBank/DDBJ databases">
        <authorList>
            <person name="Heng Y.C."/>
            <person name="Lim A.C.H."/>
            <person name="Lee J.K.Y."/>
            <person name="Kittelmann S."/>
        </authorList>
    </citation>
    <scope>NUCLEOTIDE SEQUENCE [LARGE SCALE GENOMIC DNA]</scope>
    <source>
        <strain evidence="4 5">WILCCON 0114</strain>
    </source>
</reference>
<feature type="transmembrane region" description="Helical" evidence="1">
    <location>
        <begin position="32"/>
        <end position="53"/>
    </location>
</feature>
<dbReference type="NCBIfam" id="TIGR00254">
    <property type="entry name" value="GGDEF"/>
    <property type="match status" value="1"/>
</dbReference>
<feature type="domain" description="EAL" evidence="2">
    <location>
        <begin position="518"/>
        <end position="772"/>
    </location>
</feature>
<dbReference type="InterPro" id="IPR052155">
    <property type="entry name" value="Biofilm_reg_signaling"/>
</dbReference>
<dbReference type="PROSITE" id="PS50883">
    <property type="entry name" value="EAL"/>
    <property type="match status" value="1"/>
</dbReference>
<dbReference type="SMART" id="SM00052">
    <property type="entry name" value="EAL"/>
    <property type="match status" value="1"/>
</dbReference>
<dbReference type="Proteomes" id="UP001623592">
    <property type="component" value="Unassembled WGS sequence"/>
</dbReference>
<dbReference type="Gene3D" id="3.30.70.270">
    <property type="match status" value="1"/>
</dbReference>
<dbReference type="InterPro" id="IPR035919">
    <property type="entry name" value="EAL_sf"/>
</dbReference>
<feature type="transmembrane region" description="Helical" evidence="1">
    <location>
        <begin position="231"/>
        <end position="248"/>
    </location>
</feature>
<dbReference type="SMART" id="SM00267">
    <property type="entry name" value="GGDEF"/>
    <property type="match status" value="1"/>
</dbReference>
<keyword evidence="1" id="KW-0472">Membrane</keyword>
<feature type="transmembrane region" description="Helical" evidence="1">
    <location>
        <begin position="269"/>
        <end position="288"/>
    </location>
</feature>
<dbReference type="Pfam" id="PF00563">
    <property type="entry name" value="EAL"/>
    <property type="match status" value="1"/>
</dbReference>
<accession>A0ABW8TK80</accession>
<evidence type="ECO:0000313" key="5">
    <source>
        <dbReference type="Proteomes" id="UP001623592"/>
    </source>
</evidence>
<dbReference type="PROSITE" id="PS50887">
    <property type="entry name" value="GGDEF"/>
    <property type="match status" value="1"/>
</dbReference>
<feature type="transmembrane region" description="Helical" evidence="1">
    <location>
        <begin position="294"/>
        <end position="315"/>
    </location>
</feature>
<dbReference type="InterPro" id="IPR043128">
    <property type="entry name" value="Rev_trsase/Diguanyl_cyclase"/>
</dbReference>
<dbReference type="InterPro" id="IPR029787">
    <property type="entry name" value="Nucleotide_cyclase"/>
</dbReference>
<dbReference type="InterPro" id="IPR000160">
    <property type="entry name" value="GGDEF_dom"/>
</dbReference>
<organism evidence="4 5">
    <name type="scientific">Clostridium neuense</name>
    <dbReference type="NCBI Taxonomy" id="1728934"/>
    <lineage>
        <taxon>Bacteria</taxon>
        <taxon>Bacillati</taxon>
        <taxon>Bacillota</taxon>
        <taxon>Clostridia</taxon>
        <taxon>Eubacteriales</taxon>
        <taxon>Clostridiaceae</taxon>
        <taxon>Clostridium</taxon>
    </lineage>
</organism>
<dbReference type="SUPFAM" id="SSF141868">
    <property type="entry name" value="EAL domain-like"/>
    <property type="match status" value="1"/>
</dbReference>
<comment type="caution">
    <text evidence="4">The sequence shown here is derived from an EMBL/GenBank/DDBJ whole genome shotgun (WGS) entry which is preliminary data.</text>
</comment>
<name>A0ABW8TK80_9CLOT</name>
<dbReference type="Pfam" id="PF00990">
    <property type="entry name" value="GGDEF"/>
    <property type="match status" value="1"/>
</dbReference>
<dbReference type="PANTHER" id="PTHR44757">
    <property type="entry name" value="DIGUANYLATE CYCLASE DGCP"/>
    <property type="match status" value="1"/>
</dbReference>
<keyword evidence="1" id="KW-1133">Transmembrane helix</keyword>
<feature type="transmembrane region" description="Helical" evidence="1">
    <location>
        <begin position="172"/>
        <end position="191"/>
    </location>
</feature>